<dbReference type="Proteomes" id="UP001604335">
    <property type="component" value="Unassembled WGS sequence"/>
</dbReference>
<dbReference type="EMBL" id="JAZAQF010000057">
    <property type="protein sequence ID" value="MFG3817853.1"/>
    <property type="molecule type" value="Genomic_DNA"/>
</dbReference>
<evidence type="ECO:0000256" key="1">
    <source>
        <dbReference type="ARBA" id="ARBA00010914"/>
    </source>
</evidence>
<dbReference type="PROSITE" id="PS51085">
    <property type="entry name" value="2FE2S_FER_2"/>
    <property type="match status" value="1"/>
</dbReference>
<feature type="domain" description="2Fe-2S ferredoxin-type" evidence="8">
    <location>
        <begin position="40"/>
        <end position="136"/>
    </location>
</feature>
<evidence type="ECO:0000256" key="6">
    <source>
        <dbReference type="ARBA" id="ARBA00034078"/>
    </source>
</evidence>
<comment type="similarity">
    <text evidence="1">Belongs to the adrenodoxin/putidaredoxin family.</text>
</comment>
<keyword evidence="3" id="KW-0479">Metal-binding</keyword>
<keyword evidence="2" id="KW-0001">2Fe-2S</keyword>
<name>A0ABW7CAG1_9CYAN</name>
<accession>A0ABW7CAG1</accession>
<organism evidence="9 10">
    <name type="scientific">Limnothrix redekei LRLZ20PSL1</name>
    <dbReference type="NCBI Taxonomy" id="3112953"/>
    <lineage>
        <taxon>Bacteria</taxon>
        <taxon>Bacillati</taxon>
        <taxon>Cyanobacteriota</taxon>
        <taxon>Cyanophyceae</taxon>
        <taxon>Pseudanabaenales</taxon>
        <taxon>Pseudanabaenaceae</taxon>
        <taxon>Limnothrix</taxon>
    </lineage>
</organism>
<dbReference type="Gene3D" id="3.10.20.30">
    <property type="match status" value="1"/>
</dbReference>
<evidence type="ECO:0000256" key="7">
    <source>
        <dbReference type="SAM" id="MobiDB-lite"/>
    </source>
</evidence>
<evidence type="ECO:0000256" key="4">
    <source>
        <dbReference type="ARBA" id="ARBA00023004"/>
    </source>
</evidence>
<dbReference type="InterPro" id="IPR001055">
    <property type="entry name" value="Adrenodoxin-like"/>
</dbReference>
<evidence type="ECO:0000313" key="10">
    <source>
        <dbReference type="Proteomes" id="UP001604335"/>
    </source>
</evidence>
<protein>
    <submittedName>
        <fullName evidence="9">2Fe-2S iron-sulfur cluster-binding protein</fullName>
    </submittedName>
</protein>
<dbReference type="CDD" id="cd00207">
    <property type="entry name" value="fer2"/>
    <property type="match status" value="1"/>
</dbReference>
<feature type="compositionally biased region" description="Low complexity" evidence="7">
    <location>
        <begin position="1"/>
        <end position="17"/>
    </location>
</feature>
<dbReference type="Pfam" id="PF00111">
    <property type="entry name" value="Fer2"/>
    <property type="match status" value="1"/>
</dbReference>
<proteinExistence type="inferred from homology"/>
<keyword evidence="4" id="KW-0408">Iron</keyword>
<feature type="region of interest" description="Disordered" evidence="7">
    <location>
        <begin position="1"/>
        <end position="22"/>
    </location>
</feature>
<reference evidence="10" key="1">
    <citation type="journal article" date="2024" name="Algal Res.">
        <title>Biochemical, toxicological and genomic investigation of a high-biomass producing Limnothrix strain isolated from Italian shallow drinking water reservoir.</title>
        <authorList>
            <person name="Simonazzi M."/>
            <person name="Shishido T.K."/>
            <person name="Delbaje E."/>
            <person name="Wahlsten M."/>
            <person name="Fewer D.P."/>
            <person name="Sivonen K."/>
            <person name="Pezzolesi L."/>
            <person name="Pistocchi R."/>
        </authorList>
    </citation>
    <scope>NUCLEOTIDE SEQUENCE [LARGE SCALE GENOMIC DNA]</scope>
    <source>
        <strain evidence="10">LRLZ20PSL1</strain>
    </source>
</reference>
<dbReference type="InterPro" id="IPR001041">
    <property type="entry name" value="2Fe-2S_ferredoxin-type"/>
</dbReference>
<dbReference type="PANTHER" id="PTHR23426:SF65">
    <property type="entry name" value="FERREDOXIN-2, MITOCHONDRIAL"/>
    <property type="match status" value="1"/>
</dbReference>
<sequence>MALTPSRSPPTARASSSQQRPTISLELRPVSESLSQHPMGTIHFVNENKDVIAATGSNLRIKAIENGIDIYKLYGKMMNCGGYGQCATCVVEIVEGIENLSDRTDFENRTLRKKPDNYRLACQVLVNGPVSVRTKP</sequence>
<comment type="cofactor">
    <cofactor evidence="6">
        <name>[2Fe-2S] cluster</name>
        <dbReference type="ChEBI" id="CHEBI:190135"/>
    </cofactor>
</comment>
<dbReference type="SUPFAM" id="SSF54292">
    <property type="entry name" value="2Fe-2S ferredoxin-like"/>
    <property type="match status" value="1"/>
</dbReference>
<evidence type="ECO:0000313" key="9">
    <source>
        <dbReference type="EMBL" id="MFG3817853.1"/>
    </source>
</evidence>
<dbReference type="InterPro" id="IPR012675">
    <property type="entry name" value="Beta-grasp_dom_sf"/>
</dbReference>
<evidence type="ECO:0000256" key="5">
    <source>
        <dbReference type="ARBA" id="ARBA00023014"/>
    </source>
</evidence>
<evidence type="ECO:0000256" key="2">
    <source>
        <dbReference type="ARBA" id="ARBA00022714"/>
    </source>
</evidence>
<evidence type="ECO:0000259" key="8">
    <source>
        <dbReference type="PROSITE" id="PS51085"/>
    </source>
</evidence>
<gene>
    <name evidence="9" type="ORF">VPK24_09415</name>
</gene>
<dbReference type="InterPro" id="IPR036010">
    <property type="entry name" value="2Fe-2S_ferredoxin-like_sf"/>
</dbReference>
<comment type="caution">
    <text evidence="9">The sequence shown here is derived from an EMBL/GenBank/DDBJ whole genome shotgun (WGS) entry which is preliminary data.</text>
</comment>
<keyword evidence="5" id="KW-0411">Iron-sulfur</keyword>
<keyword evidence="10" id="KW-1185">Reference proteome</keyword>
<evidence type="ECO:0000256" key="3">
    <source>
        <dbReference type="ARBA" id="ARBA00022723"/>
    </source>
</evidence>
<dbReference type="PANTHER" id="PTHR23426">
    <property type="entry name" value="FERREDOXIN/ADRENODOXIN"/>
    <property type="match status" value="1"/>
</dbReference>